<evidence type="ECO:0000256" key="2">
    <source>
        <dbReference type="ARBA" id="ARBA00022679"/>
    </source>
</evidence>
<dbReference type="InterPro" id="IPR029028">
    <property type="entry name" value="Alpha/beta_knot_MTases"/>
</dbReference>
<reference evidence="6" key="1">
    <citation type="submission" date="2020-05" db="EMBL/GenBank/DDBJ databases">
        <authorList>
            <person name="Chiriac C."/>
            <person name="Salcher M."/>
            <person name="Ghai R."/>
            <person name="Kavagutti S V."/>
        </authorList>
    </citation>
    <scope>NUCLEOTIDE SEQUENCE</scope>
</reference>
<dbReference type="SUPFAM" id="SSF55315">
    <property type="entry name" value="L30e-like"/>
    <property type="match status" value="1"/>
</dbReference>
<dbReference type="GO" id="GO:0005829">
    <property type="term" value="C:cytosol"/>
    <property type="evidence" value="ECO:0007669"/>
    <property type="project" value="TreeGrafter"/>
</dbReference>
<dbReference type="InterPro" id="IPR029064">
    <property type="entry name" value="Ribosomal_eL30-like_sf"/>
</dbReference>
<dbReference type="GO" id="GO:0006396">
    <property type="term" value="P:RNA processing"/>
    <property type="evidence" value="ECO:0007669"/>
    <property type="project" value="InterPro"/>
</dbReference>
<keyword evidence="2" id="KW-0808">Transferase</keyword>
<dbReference type="AlphaFoldDB" id="A0A6J6MQS8"/>
<dbReference type="CDD" id="cd18103">
    <property type="entry name" value="SpoU-like_RlmB"/>
    <property type="match status" value="1"/>
</dbReference>
<evidence type="ECO:0000256" key="1">
    <source>
        <dbReference type="ARBA" id="ARBA00022603"/>
    </source>
</evidence>
<dbReference type="EMBL" id="CAEZWU010000185">
    <property type="protein sequence ID" value="CAB4676600.1"/>
    <property type="molecule type" value="Genomic_DNA"/>
</dbReference>
<dbReference type="Gene3D" id="3.30.1330.30">
    <property type="match status" value="1"/>
</dbReference>
<protein>
    <submittedName>
        <fullName evidence="6">Unannotated protein</fullName>
    </submittedName>
</protein>
<dbReference type="EMBL" id="CAEZSE010000063">
    <property type="protein sequence ID" value="CAB4533739.1"/>
    <property type="molecule type" value="Genomic_DNA"/>
</dbReference>
<feature type="compositionally biased region" description="Basic and acidic residues" evidence="3">
    <location>
        <begin position="29"/>
        <end position="59"/>
    </location>
</feature>
<dbReference type="NCBIfam" id="TIGR00186">
    <property type="entry name" value="rRNA_methyl_3"/>
    <property type="match status" value="1"/>
</dbReference>
<dbReference type="PANTHER" id="PTHR46429">
    <property type="entry name" value="23S RRNA (GUANOSINE-2'-O-)-METHYLTRANSFERASE RLMB"/>
    <property type="match status" value="1"/>
</dbReference>
<dbReference type="InterPro" id="IPR013123">
    <property type="entry name" value="SpoU_subst-bd"/>
</dbReference>
<evidence type="ECO:0000256" key="3">
    <source>
        <dbReference type="SAM" id="MobiDB-lite"/>
    </source>
</evidence>
<feature type="region of interest" description="Disordered" evidence="3">
    <location>
        <begin position="1"/>
        <end position="59"/>
    </location>
</feature>
<dbReference type="InterPro" id="IPR001537">
    <property type="entry name" value="SpoU_MeTrfase"/>
</dbReference>
<dbReference type="SUPFAM" id="SSF75217">
    <property type="entry name" value="alpha/beta knot"/>
    <property type="match status" value="1"/>
</dbReference>
<dbReference type="Pfam" id="PF08032">
    <property type="entry name" value="SpoU_sub_bind"/>
    <property type="match status" value="1"/>
</dbReference>
<name>A0A6J6MQS8_9ZZZZ</name>
<accession>A0A6J6MQS8</accession>
<dbReference type="InterPro" id="IPR029026">
    <property type="entry name" value="tRNA_m1G_MTases_N"/>
</dbReference>
<dbReference type="GO" id="GO:0008173">
    <property type="term" value="F:RNA methyltransferase activity"/>
    <property type="evidence" value="ECO:0007669"/>
    <property type="project" value="InterPro"/>
</dbReference>
<dbReference type="SMART" id="SM00967">
    <property type="entry name" value="SpoU_sub_bind"/>
    <property type="match status" value="1"/>
</dbReference>
<dbReference type="GO" id="GO:0032259">
    <property type="term" value="P:methylation"/>
    <property type="evidence" value="ECO:0007669"/>
    <property type="project" value="UniProtKB-KW"/>
</dbReference>
<dbReference type="Gene3D" id="3.40.1280.10">
    <property type="match status" value="1"/>
</dbReference>
<evidence type="ECO:0000313" key="5">
    <source>
        <dbReference type="EMBL" id="CAB4533739.1"/>
    </source>
</evidence>
<keyword evidence="1" id="KW-0489">Methyltransferase</keyword>
<dbReference type="PANTHER" id="PTHR46429:SF1">
    <property type="entry name" value="23S RRNA (GUANOSINE-2'-O-)-METHYLTRANSFERASE RLMB"/>
    <property type="match status" value="1"/>
</dbReference>
<proteinExistence type="predicted"/>
<evidence type="ECO:0000259" key="4">
    <source>
        <dbReference type="SMART" id="SM00967"/>
    </source>
</evidence>
<organism evidence="6">
    <name type="scientific">freshwater metagenome</name>
    <dbReference type="NCBI Taxonomy" id="449393"/>
    <lineage>
        <taxon>unclassified sequences</taxon>
        <taxon>metagenomes</taxon>
        <taxon>ecological metagenomes</taxon>
    </lineage>
</organism>
<gene>
    <name evidence="5" type="ORF">UFOPK1353_00513</name>
    <name evidence="6" type="ORF">UFOPK2292_01124</name>
</gene>
<dbReference type="GO" id="GO:0003723">
    <property type="term" value="F:RNA binding"/>
    <property type="evidence" value="ECO:0007669"/>
    <property type="project" value="InterPro"/>
</dbReference>
<sequence length="302" mass="32304">MPQNRNSRPSKRNKSGGPKKSGRNPNSPKRIDLSRRPNKSDRGGSRPVHKEHGLGGEQVEGRQAVRELLLGSRRRVHEIWIANDIESSPVIDDILEIARDQRVQVLNVSRREIEREARSEAPQGVLAKAAPLEETLLADLLVAPRDKPLLLVAIDGVTDPGNLGAILRCCDGAGVDAVILPRHRAVHITPTVAKSSAGAIEYLNMCVVGGLPSALSEMKSAGVVVVGLDDSAEKSIFELGTVATDSVCLVLGAEGPGLSRLARERCDLLANIPMLGSLSSLNVSVAAALATYEIVRTRRVSE</sequence>
<evidence type="ECO:0000313" key="6">
    <source>
        <dbReference type="EMBL" id="CAB4676600.1"/>
    </source>
</evidence>
<feature type="domain" description="RNA 2-O ribose methyltransferase substrate binding" evidence="4">
    <location>
        <begin position="58"/>
        <end position="135"/>
    </location>
</feature>
<dbReference type="InterPro" id="IPR004441">
    <property type="entry name" value="rRNA_MeTrfase_TrmH"/>
</dbReference>
<dbReference type="Pfam" id="PF00588">
    <property type="entry name" value="SpoU_methylase"/>
    <property type="match status" value="1"/>
</dbReference>